<dbReference type="AlphaFoldDB" id="A0A286HSB0"/>
<evidence type="ECO:0000313" key="6">
    <source>
        <dbReference type="Proteomes" id="UP000219465"/>
    </source>
</evidence>
<organism evidence="5 6">
    <name type="scientific">Hoeflea halophila</name>
    <dbReference type="NCBI Taxonomy" id="714899"/>
    <lineage>
        <taxon>Bacteria</taxon>
        <taxon>Pseudomonadati</taxon>
        <taxon>Pseudomonadota</taxon>
        <taxon>Alphaproteobacteria</taxon>
        <taxon>Hyphomicrobiales</taxon>
        <taxon>Rhizobiaceae</taxon>
        <taxon>Hoeflea</taxon>
    </lineage>
</organism>
<evidence type="ECO:0000259" key="2">
    <source>
        <dbReference type="PROSITE" id="PS50883"/>
    </source>
</evidence>
<dbReference type="SMART" id="SM00052">
    <property type="entry name" value="EAL"/>
    <property type="match status" value="1"/>
</dbReference>
<keyword evidence="1" id="KW-0472">Membrane</keyword>
<evidence type="ECO:0000313" key="5">
    <source>
        <dbReference type="EMBL" id="SOE10720.1"/>
    </source>
</evidence>
<feature type="domain" description="EAL" evidence="2">
    <location>
        <begin position="424"/>
        <end position="674"/>
    </location>
</feature>
<dbReference type="Pfam" id="PF00563">
    <property type="entry name" value="EAL"/>
    <property type="match status" value="1"/>
</dbReference>
<dbReference type="CDD" id="cd01949">
    <property type="entry name" value="GGDEF"/>
    <property type="match status" value="1"/>
</dbReference>
<feature type="transmembrane region" description="Helical" evidence="1">
    <location>
        <begin position="47"/>
        <end position="71"/>
    </location>
</feature>
<keyword evidence="6" id="KW-1185">Reference proteome</keyword>
<proteinExistence type="predicted"/>
<dbReference type="PROSITE" id="PS50924">
    <property type="entry name" value="MHYT"/>
    <property type="match status" value="1"/>
</dbReference>
<dbReference type="InterPro" id="IPR035919">
    <property type="entry name" value="EAL_sf"/>
</dbReference>
<evidence type="ECO:0000256" key="1">
    <source>
        <dbReference type="PROSITE-ProRule" id="PRU00244"/>
    </source>
</evidence>
<dbReference type="InterPro" id="IPR043128">
    <property type="entry name" value="Rev_trsase/Diguanyl_cyclase"/>
</dbReference>
<feature type="domain" description="MHYT" evidence="4">
    <location>
        <begin position="12"/>
        <end position="199"/>
    </location>
</feature>
<dbReference type="Gene3D" id="3.20.20.450">
    <property type="entry name" value="EAL domain"/>
    <property type="match status" value="1"/>
</dbReference>
<name>A0A286HSB0_9HYPH</name>
<dbReference type="InterPro" id="IPR052155">
    <property type="entry name" value="Biofilm_reg_signaling"/>
</dbReference>
<feature type="transmembrane region" description="Helical" evidence="1">
    <location>
        <begin position="14"/>
        <end position="35"/>
    </location>
</feature>
<dbReference type="OrthoDB" id="9814202at2"/>
<dbReference type="Gene3D" id="3.30.70.270">
    <property type="match status" value="1"/>
</dbReference>
<dbReference type="SUPFAM" id="SSF141868">
    <property type="entry name" value="EAL domain-like"/>
    <property type="match status" value="1"/>
</dbReference>
<dbReference type="Proteomes" id="UP000219465">
    <property type="component" value="Unassembled WGS sequence"/>
</dbReference>
<dbReference type="GO" id="GO:0016020">
    <property type="term" value="C:membrane"/>
    <property type="evidence" value="ECO:0007669"/>
    <property type="project" value="UniProtKB-UniRule"/>
</dbReference>
<reference evidence="6" key="1">
    <citation type="submission" date="2017-08" db="EMBL/GenBank/DDBJ databases">
        <authorList>
            <person name="Varghese N."/>
            <person name="Submissions S."/>
        </authorList>
    </citation>
    <scope>NUCLEOTIDE SEQUENCE [LARGE SCALE GENOMIC DNA]</scope>
    <source>
        <strain evidence="6">KCTC 23107</strain>
    </source>
</reference>
<dbReference type="InterPro" id="IPR000160">
    <property type="entry name" value="GGDEF_dom"/>
</dbReference>
<sequence length="704" mass="76119">MITILGCVINEHNIWLVLVAALVCASGSWAVICLFERAARTKGLQRAGWHFLSAVAAGAAIWCTHFIAMLAYEPGAPVSFDPVMTILSLLIAIAGAGAGFIVAASGSARIAPAFGGAIVGVAIAVMHYTGMMAYRVQGIIHWDMGYLVASVALSVSISAAAFHTTMQTSLRGRRYLAAGLFFFGIISLHFTGMTAFKVTPLLLDNGFSNPAAMQALAIAVAVVALVLVGAGLASYFIDDSARTESLDRLRHMALNDGLTGLPNRASFIDRLDHEIDLASESGRKLALIGIDLNKFKEVNDLRGHAAGDMLLRALGERLSGLTGEGEFVARTGGDEFAAIQRFVDQARLQEFLVRLEQALFEPIEVNDFVIAPGASFGVAIYPDNATSREALISNADLAMYRAKADVAHHVCYYDQSMDEVVRARRSLASDLKAALDNNELDVHYQVQTSVVTSQIRGFEALLRWNHPEHGFIPPSEFIPLAEENGLILQLGEWVLREACGRAASWEPPYKVAVNLSPAQFVHADLAKLIIEVLMSTGLPANRLELELTESTIFQDKERSFSVLRQIKALGVNIALDDFGTGYSSLDMLRSFPFDKIKLDRSFINEAEENLQAKSIIRAVLALGKSLDIPILAEGIETKGQLTLLGDEGCDEVQGYLLGRPTTFANLIETGKISLVNKGEISLPRIAHQPLEIGDDAPDVLTRSA</sequence>
<dbReference type="CDD" id="cd01948">
    <property type="entry name" value="EAL"/>
    <property type="match status" value="1"/>
</dbReference>
<dbReference type="PANTHER" id="PTHR44757:SF2">
    <property type="entry name" value="BIOFILM ARCHITECTURE MAINTENANCE PROTEIN MBAA"/>
    <property type="match status" value="1"/>
</dbReference>
<dbReference type="InterPro" id="IPR001633">
    <property type="entry name" value="EAL_dom"/>
</dbReference>
<dbReference type="PROSITE" id="PS50883">
    <property type="entry name" value="EAL"/>
    <property type="match status" value="1"/>
</dbReference>
<feature type="transmembrane region" description="Helical" evidence="1">
    <location>
        <begin position="144"/>
        <end position="163"/>
    </location>
</feature>
<feature type="domain" description="GGDEF" evidence="3">
    <location>
        <begin position="283"/>
        <end position="415"/>
    </location>
</feature>
<feature type="transmembrane region" description="Helical" evidence="1">
    <location>
        <begin position="216"/>
        <end position="237"/>
    </location>
</feature>
<dbReference type="InterPro" id="IPR005330">
    <property type="entry name" value="MHYT_dom"/>
</dbReference>
<keyword evidence="1" id="KW-0812">Transmembrane</keyword>
<evidence type="ECO:0000259" key="3">
    <source>
        <dbReference type="PROSITE" id="PS50887"/>
    </source>
</evidence>
<protein>
    <submittedName>
        <fullName evidence="5">Diguanylate cyclase/phosphodiesterase</fullName>
    </submittedName>
</protein>
<dbReference type="SUPFAM" id="SSF55073">
    <property type="entry name" value="Nucleotide cyclase"/>
    <property type="match status" value="1"/>
</dbReference>
<feature type="transmembrane region" description="Helical" evidence="1">
    <location>
        <begin position="83"/>
        <end position="103"/>
    </location>
</feature>
<dbReference type="Pfam" id="PF03707">
    <property type="entry name" value="MHYT"/>
    <property type="match status" value="3"/>
</dbReference>
<dbReference type="SMART" id="SM00267">
    <property type="entry name" value="GGDEF"/>
    <property type="match status" value="1"/>
</dbReference>
<dbReference type="InterPro" id="IPR029787">
    <property type="entry name" value="Nucleotide_cyclase"/>
</dbReference>
<dbReference type="Pfam" id="PF00990">
    <property type="entry name" value="GGDEF"/>
    <property type="match status" value="1"/>
</dbReference>
<accession>A0A286HSB0</accession>
<dbReference type="PANTHER" id="PTHR44757">
    <property type="entry name" value="DIGUANYLATE CYCLASE DGCP"/>
    <property type="match status" value="1"/>
</dbReference>
<keyword evidence="1" id="KW-1133">Transmembrane helix</keyword>
<gene>
    <name evidence="5" type="ORF">SAMN05877838_0797</name>
</gene>
<dbReference type="PROSITE" id="PS50887">
    <property type="entry name" value="GGDEF"/>
    <property type="match status" value="1"/>
</dbReference>
<dbReference type="EMBL" id="OCPC01000001">
    <property type="protein sequence ID" value="SOE10720.1"/>
    <property type="molecule type" value="Genomic_DNA"/>
</dbReference>
<feature type="transmembrane region" description="Helical" evidence="1">
    <location>
        <begin position="175"/>
        <end position="196"/>
    </location>
</feature>
<evidence type="ECO:0000259" key="4">
    <source>
        <dbReference type="PROSITE" id="PS50924"/>
    </source>
</evidence>
<feature type="transmembrane region" description="Helical" evidence="1">
    <location>
        <begin position="110"/>
        <end position="129"/>
    </location>
</feature>
<dbReference type="NCBIfam" id="TIGR00254">
    <property type="entry name" value="GGDEF"/>
    <property type="match status" value="1"/>
</dbReference>
<dbReference type="RefSeq" id="WP_097105247.1">
    <property type="nucleotide sequence ID" value="NZ_OCPC01000001.1"/>
</dbReference>